<keyword evidence="2 4" id="KW-0863">Zinc-finger</keyword>
<evidence type="ECO:0000256" key="1">
    <source>
        <dbReference type="ARBA" id="ARBA00022723"/>
    </source>
</evidence>
<dbReference type="Ensembl" id="ENSSANT00000038876.1">
    <property type="protein sequence ID" value="ENSSANP00000036490.1"/>
    <property type="gene ID" value="ENSSANG00000018699.1"/>
</dbReference>
<feature type="signal peptide" evidence="5">
    <location>
        <begin position="1"/>
        <end position="16"/>
    </location>
</feature>
<dbReference type="PANTHER" id="PTHR25465:SF5">
    <property type="entry name" value="E3 UBIQUITIN_ISG15 LIGASE TRIM25-RELATED"/>
    <property type="match status" value="1"/>
</dbReference>
<accession>A0A671MSK6</accession>
<evidence type="ECO:0000259" key="6">
    <source>
        <dbReference type="PROSITE" id="PS50089"/>
    </source>
</evidence>
<dbReference type="AlphaFoldDB" id="A0A671MSK6"/>
<proteinExistence type="predicted"/>
<keyword evidence="3" id="KW-0862">Zinc</keyword>
<keyword evidence="5" id="KW-0732">Signal</keyword>
<evidence type="ECO:0000313" key="8">
    <source>
        <dbReference type="Proteomes" id="UP000472260"/>
    </source>
</evidence>
<dbReference type="InterPro" id="IPR001841">
    <property type="entry name" value="Znf_RING"/>
</dbReference>
<evidence type="ECO:0000256" key="2">
    <source>
        <dbReference type="ARBA" id="ARBA00022771"/>
    </source>
</evidence>
<dbReference type="Gene3D" id="3.30.40.10">
    <property type="entry name" value="Zinc/RING finger domain, C3HC4 (zinc finger)"/>
    <property type="match status" value="1"/>
</dbReference>
<evidence type="ECO:0000313" key="7">
    <source>
        <dbReference type="Ensembl" id="ENSSANP00000036490.1"/>
    </source>
</evidence>
<sequence>MIYLLTPFIFVHITLQISTPSLSPKVPENNPETSSGIFVNQEQFSCPICMDLLRDPVTIPCGHNYCKECIKSYWEQKNQKKLCSCPECRQTFSPRPALNKNTLFAEVVEKLRQTGMRSPTIPGVQNHEIIAKEKQDLVIKSFVLTLINKPLKDQLVYIC</sequence>
<dbReference type="InterPro" id="IPR017907">
    <property type="entry name" value="Znf_RING_CS"/>
</dbReference>
<dbReference type="SUPFAM" id="SSF57850">
    <property type="entry name" value="RING/U-box"/>
    <property type="match status" value="1"/>
</dbReference>
<evidence type="ECO:0000256" key="3">
    <source>
        <dbReference type="ARBA" id="ARBA00022833"/>
    </source>
</evidence>
<dbReference type="Proteomes" id="UP000472260">
    <property type="component" value="Unassembled WGS sequence"/>
</dbReference>
<keyword evidence="8" id="KW-1185">Reference proteome</keyword>
<dbReference type="SMART" id="SM00184">
    <property type="entry name" value="RING"/>
    <property type="match status" value="1"/>
</dbReference>
<feature type="domain" description="RING-type" evidence="6">
    <location>
        <begin position="46"/>
        <end position="89"/>
    </location>
</feature>
<feature type="chain" id="PRO_5025533814" description="RING-type domain-containing protein" evidence="5">
    <location>
        <begin position="17"/>
        <end position="159"/>
    </location>
</feature>
<dbReference type="Pfam" id="PF15227">
    <property type="entry name" value="zf-C3HC4_4"/>
    <property type="match status" value="1"/>
</dbReference>
<dbReference type="GO" id="GO:0008270">
    <property type="term" value="F:zinc ion binding"/>
    <property type="evidence" value="ECO:0007669"/>
    <property type="project" value="UniProtKB-KW"/>
</dbReference>
<evidence type="ECO:0000256" key="4">
    <source>
        <dbReference type="PROSITE-ProRule" id="PRU00175"/>
    </source>
</evidence>
<keyword evidence="1" id="KW-0479">Metal-binding</keyword>
<name>A0A671MSK6_9TELE</name>
<dbReference type="PROSITE" id="PS50089">
    <property type="entry name" value="ZF_RING_2"/>
    <property type="match status" value="1"/>
</dbReference>
<protein>
    <recommendedName>
        <fullName evidence="6">RING-type domain-containing protein</fullName>
    </recommendedName>
</protein>
<reference evidence="7" key="1">
    <citation type="submission" date="2025-08" db="UniProtKB">
        <authorList>
            <consortium name="Ensembl"/>
        </authorList>
    </citation>
    <scope>IDENTIFICATION</scope>
</reference>
<dbReference type="PANTHER" id="PTHR25465">
    <property type="entry name" value="B-BOX DOMAIN CONTAINING"/>
    <property type="match status" value="1"/>
</dbReference>
<dbReference type="InterPro" id="IPR051051">
    <property type="entry name" value="E3_ubiq-ligase_TRIM/RNF"/>
</dbReference>
<evidence type="ECO:0000256" key="5">
    <source>
        <dbReference type="SAM" id="SignalP"/>
    </source>
</evidence>
<reference evidence="7" key="2">
    <citation type="submission" date="2025-09" db="UniProtKB">
        <authorList>
            <consortium name="Ensembl"/>
        </authorList>
    </citation>
    <scope>IDENTIFICATION</scope>
</reference>
<dbReference type="InterPro" id="IPR013083">
    <property type="entry name" value="Znf_RING/FYVE/PHD"/>
</dbReference>
<organism evidence="7 8">
    <name type="scientific">Sinocyclocheilus anshuiensis</name>
    <dbReference type="NCBI Taxonomy" id="1608454"/>
    <lineage>
        <taxon>Eukaryota</taxon>
        <taxon>Metazoa</taxon>
        <taxon>Chordata</taxon>
        <taxon>Craniata</taxon>
        <taxon>Vertebrata</taxon>
        <taxon>Euteleostomi</taxon>
        <taxon>Actinopterygii</taxon>
        <taxon>Neopterygii</taxon>
        <taxon>Teleostei</taxon>
        <taxon>Ostariophysi</taxon>
        <taxon>Cypriniformes</taxon>
        <taxon>Cyprinidae</taxon>
        <taxon>Cyprininae</taxon>
        <taxon>Sinocyclocheilus</taxon>
    </lineage>
</organism>
<dbReference type="PROSITE" id="PS00518">
    <property type="entry name" value="ZF_RING_1"/>
    <property type="match status" value="1"/>
</dbReference>